<evidence type="ECO:0000313" key="3">
    <source>
        <dbReference type="Proteomes" id="UP001177023"/>
    </source>
</evidence>
<dbReference type="AlphaFoldDB" id="A0AA36D0W5"/>
<dbReference type="EMBL" id="CATQJA010002655">
    <property type="protein sequence ID" value="CAJ0578983.1"/>
    <property type="molecule type" value="Genomic_DNA"/>
</dbReference>
<reference evidence="2" key="1">
    <citation type="submission" date="2023-06" db="EMBL/GenBank/DDBJ databases">
        <authorList>
            <person name="Delattre M."/>
        </authorList>
    </citation>
    <scope>NUCLEOTIDE SEQUENCE</scope>
    <source>
        <strain evidence="2">AF72</strain>
    </source>
</reference>
<name>A0AA36D0W5_9BILA</name>
<sequence>MAGPNSPKSPVYSTIVPPTWPVTPISKALPVSKKLVEPSTSSTTQPNTFTTSTPKLEMVVKDKKQSPGTPIITKGFLRLECESFVCNMLGDYRLNKGLPGFRPKTGKSILVPHSSTLIIMSGTPKNSGTDGNSAPPNGNKQHIPKSDPPNYPSFPTDIIFGKKSTSMTAICNDDQGPITDPSSPPSPASSCPSWMERILPGTLIMVGSCLGLEYLADSPSDFKVEVMSVDDTQMEVAQDDYMDIDHVDDAAELLANVTLNYNNNNPNYHNYHGYN</sequence>
<organism evidence="2 3">
    <name type="scientific">Mesorhabditis spiculigera</name>
    <dbReference type="NCBI Taxonomy" id="96644"/>
    <lineage>
        <taxon>Eukaryota</taxon>
        <taxon>Metazoa</taxon>
        <taxon>Ecdysozoa</taxon>
        <taxon>Nematoda</taxon>
        <taxon>Chromadorea</taxon>
        <taxon>Rhabditida</taxon>
        <taxon>Rhabditina</taxon>
        <taxon>Rhabditomorpha</taxon>
        <taxon>Rhabditoidea</taxon>
        <taxon>Rhabditidae</taxon>
        <taxon>Mesorhabditinae</taxon>
        <taxon>Mesorhabditis</taxon>
    </lineage>
</organism>
<feature type="non-terminal residue" evidence="2">
    <location>
        <position position="1"/>
    </location>
</feature>
<evidence type="ECO:0000313" key="2">
    <source>
        <dbReference type="EMBL" id="CAJ0578983.1"/>
    </source>
</evidence>
<evidence type="ECO:0000256" key="1">
    <source>
        <dbReference type="SAM" id="MobiDB-lite"/>
    </source>
</evidence>
<protein>
    <submittedName>
        <fullName evidence="2">Uncharacterized protein</fullName>
    </submittedName>
</protein>
<feature type="region of interest" description="Disordered" evidence="1">
    <location>
        <begin position="121"/>
        <end position="151"/>
    </location>
</feature>
<dbReference type="Proteomes" id="UP001177023">
    <property type="component" value="Unassembled WGS sequence"/>
</dbReference>
<feature type="compositionally biased region" description="Polar residues" evidence="1">
    <location>
        <begin position="121"/>
        <end position="140"/>
    </location>
</feature>
<gene>
    <name evidence="2" type="ORF">MSPICULIGERA_LOCUS17220</name>
</gene>
<proteinExistence type="predicted"/>
<comment type="caution">
    <text evidence="2">The sequence shown here is derived from an EMBL/GenBank/DDBJ whole genome shotgun (WGS) entry which is preliminary data.</text>
</comment>
<keyword evidence="3" id="KW-1185">Reference proteome</keyword>
<accession>A0AA36D0W5</accession>